<dbReference type="EMBL" id="BOOY01000030">
    <property type="protein sequence ID" value="GIJ04883.1"/>
    <property type="molecule type" value="Genomic_DNA"/>
</dbReference>
<dbReference type="Gene3D" id="1.20.1250.20">
    <property type="entry name" value="MFS general substrate transporter like domains"/>
    <property type="match status" value="1"/>
</dbReference>
<feature type="transmembrane region" description="Helical" evidence="6">
    <location>
        <begin position="372"/>
        <end position="394"/>
    </location>
</feature>
<dbReference type="GO" id="GO:0015112">
    <property type="term" value="F:nitrate transmembrane transporter activity"/>
    <property type="evidence" value="ECO:0007669"/>
    <property type="project" value="InterPro"/>
</dbReference>
<keyword evidence="3 6" id="KW-0812">Transmembrane</keyword>
<feature type="transmembrane region" description="Helical" evidence="6">
    <location>
        <begin position="309"/>
        <end position="327"/>
    </location>
</feature>
<evidence type="ECO:0000256" key="1">
    <source>
        <dbReference type="ARBA" id="ARBA00004141"/>
    </source>
</evidence>
<reference evidence="7" key="1">
    <citation type="submission" date="2021-01" db="EMBL/GenBank/DDBJ databases">
        <title>Whole genome shotgun sequence of Spirilliplanes yamanashiensis NBRC 15828.</title>
        <authorList>
            <person name="Komaki H."/>
            <person name="Tamura T."/>
        </authorList>
    </citation>
    <scope>NUCLEOTIDE SEQUENCE</scope>
    <source>
        <strain evidence="7">NBRC 15828</strain>
    </source>
</reference>
<dbReference type="InterPro" id="IPR011701">
    <property type="entry name" value="MFS"/>
</dbReference>
<accession>A0A8J3YBW5</accession>
<feature type="transmembrane region" description="Helical" evidence="6">
    <location>
        <begin position="42"/>
        <end position="66"/>
    </location>
</feature>
<evidence type="ECO:0000256" key="2">
    <source>
        <dbReference type="ARBA" id="ARBA00008432"/>
    </source>
</evidence>
<sequence length="435" mass="45612">MTATLTPPPVAERAPGRHITHWDPEDETFWRVTGRRVARRNLVWSILVEHFGFSIWLLWSAVAVSLPAAGFAFTVDQLFWLVAVPNLVGAVMRLPYTAAVARFGGRTWTTVSSALLLIPIGLMTACVLNPATPYWMFLVAATTAGLGGGNFASSMANISYFYPERHKGVALGVNAAGGNLGVAVVQFAVPLVIVAGAGLHLEYAPLLWLLPVVAATVGAWLFMDNLAVTRAPVREQAVVLRNRHTWVMSFLYIGTFGSFIGYSAALPLLVKGEFPAVAGALWAALGPLVGSAARPVGGWLADRFGGARVTALTFVAMGAGVGAVLLSLRAGSFAPFLAGFLLLFVASGVGNGSTYRMIPAIFRGRPKGRTEAAAVIGIAAAVGALGGFLIPRGFGMSIAATGGIDAALWVFLAGYAVCLAVTWACYLRRVPAGAI</sequence>
<evidence type="ECO:0000313" key="7">
    <source>
        <dbReference type="EMBL" id="GIJ04883.1"/>
    </source>
</evidence>
<keyword evidence="4 6" id="KW-1133">Transmembrane helix</keyword>
<dbReference type="AlphaFoldDB" id="A0A8J3YBW5"/>
<feature type="transmembrane region" description="Helical" evidence="6">
    <location>
        <begin position="333"/>
        <end position="351"/>
    </location>
</feature>
<dbReference type="Pfam" id="PF07690">
    <property type="entry name" value="MFS_1"/>
    <property type="match status" value="1"/>
</dbReference>
<evidence type="ECO:0000256" key="4">
    <source>
        <dbReference type="ARBA" id="ARBA00022989"/>
    </source>
</evidence>
<feature type="transmembrane region" description="Helical" evidence="6">
    <location>
        <begin position="276"/>
        <end position="297"/>
    </location>
</feature>
<name>A0A8J3YBW5_9ACTN</name>
<evidence type="ECO:0000256" key="5">
    <source>
        <dbReference type="ARBA" id="ARBA00023136"/>
    </source>
</evidence>
<comment type="similarity">
    <text evidence="2">Belongs to the major facilitator superfamily. Nitrate/nitrite porter (TC 2.A.1.8) family.</text>
</comment>
<evidence type="ECO:0000313" key="8">
    <source>
        <dbReference type="Proteomes" id="UP000652013"/>
    </source>
</evidence>
<dbReference type="InterPro" id="IPR044772">
    <property type="entry name" value="NO3_transporter"/>
</dbReference>
<feature type="transmembrane region" description="Helical" evidence="6">
    <location>
        <begin position="406"/>
        <end position="427"/>
    </location>
</feature>
<feature type="transmembrane region" description="Helical" evidence="6">
    <location>
        <begin position="168"/>
        <end position="194"/>
    </location>
</feature>
<evidence type="ECO:0000256" key="6">
    <source>
        <dbReference type="SAM" id="Phobius"/>
    </source>
</evidence>
<comment type="caution">
    <text evidence="7">The sequence shown here is derived from an EMBL/GenBank/DDBJ whole genome shotgun (WGS) entry which is preliminary data.</text>
</comment>
<feature type="transmembrane region" description="Helical" evidence="6">
    <location>
        <begin position="108"/>
        <end position="128"/>
    </location>
</feature>
<gene>
    <name evidence="7" type="ORF">Sya03_42350</name>
</gene>
<proteinExistence type="inferred from homology"/>
<feature type="transmembrane region" description="Helical" evidence="6">
    <location>
        <begin position="206"/>
        <end position="228"/>
    </location>
</feature>
<dbReference type="Proteomes" id="UP000652013">
    <property type="component" value="Unassembled WGS sequence"/>
</dbReference>
<dbReference type="GO" id="GO:0016020">
    <property type="term" value="C:membrane"/>
    <property type="evidence" value="ECO:0007669"/>
    <property type="project" value="UniProtKB-SubCell"/>
</dbReference>
<dbReference type="InterPro" id="IPR036259">
    <property type="entry name" value="MFS_trans_sf"/>
</dbReference>
<dbReference type="PANTHER" id="PTHR23515">
    <property type="entry name" value="HIGH-AFFINITY NITRATE TRANSPORTER 2.3"/>
    <property type="match status" value="1"/>
</dbReference>
<dbReference type="CDD" id="cd17341">
    <property type="entry name" value="MFS_NRT2_like"/>
    <property type="match status" value="1"/>
</dbReference>
<dbReference type="RefSeq" id="WP_203940113.1">
    <property type="nucleotide sequence ID" value="NZ_BAAAGJ010000023.1"/>
</dbReference>
<evidence type="ECO:0000256" key="3">
    <source>
        <dbReference type="ARBA" id="ARBA00022692"/>
    </source>
</evidence>
<protein>
    <submittedName>
        <fullName evidence="7">MFS transporter</fullName>
    </submittedName>
</protein>
<feature type="transmembrane region" description="Helical" evidence="6">
    <location>
        <begin position="134"/>
        <end position="156"/>
    </location>
</feature>
<comment type="subcellular location">
    <subcellularLocation>
        <location evidence="1">Membrane</location>
        <topology evidence="1">Multi-pass membrane protein</topology>
    </subcellularLocation>
</comment>
<keyword evidence="5 6" id="KW-0472">Membrane</keyword>
<feature type="transmembrane region" description="Helical" evidence="6">
    <location>
        <begin position="249"/>
        <end position="270"/>
    </location>
</feature>
<keyword evidence="8" id="KW-1185">Reference proteome</keyword>
<feature type="transmembrane region" description="Helical" evidence="6">
    <location>
        <begin position="78"/>
        <end position="96"/>
    </location>
</feature>
<dbReference type="SUPFAM" id="SSF103473">
    <property type="entry name" value="MFS general substrate transporter"/>
    <property type="match status" value="1"/>
</dbReference>
<organism evidence="7 8">
    <name type="scientific">Spirilliplanes yamanashiensis</name>
    <dbReference type="NCBI Taxonomy" id="42233"/>
    <lineage>
        <taxon>Bacteria</taxon>
        <taxon>Bacillati</taxon>
        <taxon>Actinomycetota</taxon>
        <taxon>Actinomycetes</taxon>
        <taxon>Micromonosporales</taxon>
        <taxon>Micromonosporaceae</taxon>
        <taxon>Spirilliplanes</taxon>
    </lineage>
</organism>